<feature type="compositionally biased region" description="Basic and acidic residues" evidence="1">
    <location>
        <begin position="97"/>
        <end position="111"/>
    </location>
</feature>
<organism evidence="2 3">
    <name type="scientific">Afipia carboxydohydrogena</name>
    <name type="common">Pseudomonas carboxydohydrogena</name>
    <dbReference type="NCBI Taxonomy" id="290"/>
    <lineage>
        <taxon>Bacteria</taxon>
        <taxon>Pseudomonadati</taxon>
        <taxon>Pseudomonadota</taxon>
        <taxon>Alphaproteobacteria</taxon>
        <taxon>Hyphomicrobiales</taxon>
        <taxon>Nitrobacteraceae</taxon>
        <taxon>Afipia</taxon>
    </lineage>
</organism>
<feature type="compositionally biased region" description="Low complexity" evidence="1">
    <location>
        <begin position="87"/>
        <end position="96"/>
    </location>
</feature>
<sequence length="194" mass="22064">MRSALRSGSSQRIPKKLGQRISLLILNDQVRFIDHDPQPQGQDEFDDEPAQDDAGQTDDGKPMQQDRRDDRITTGPQPTDDGPMPSAAAPEPQQQAKQEDPKEDAREDKAPVDQAVGEDVRRWPNGELPTDPDEYEHYVETKLSDYTHETADKIPDWWKSADEKKLREKCKVSKELHDELRNKAATRKNALLKG</sequence>
<proteinExistence type="predicted"/>
<evidence type="ECO:0000256" key="1">
    <source>
        <dbReference type="SAM" id="MobiDB-lite"/>
    </source>
</evidence>
<dbReference type="RefSeq" id="WP_275248071.1">
    <property type="nucleotide sequence ID" value="NZ_BAABDX010000001.1"/>
</dbReference>
<dbReference type="EMBL" id="CP113162">
    <property type="protein sequence ID" value="WEF52530.1"/>
    <property type="molecule type" value="Genomic_DNA"/>
</dbReference>
<evidence type="ECO:0000313" key="2">
    <source>
        <dbReference type="EMBL" id="WEF52530.1"/>
    </source>
</evidence>
<gene>
    <name evidence="2" type="ORF">AFIC_001021</name>
</gene>
<evidence type="ECO:0000313" key="3">
    <source>
        <dbReference type="Proteomes" id="UP001213907"/>
    </source>
</evidence>
<reference evidence="2 3" key="1">
    <citation type="submission" date="2022-11" db="EMBL/GenBank/DDBJ databases">
        <authorList>
            <person name="Siebert D."/>
            <person name="Busche T."/>
            <person name="Saydam E."/>
            <person name="Kalinowski J."/>
            <person name="Ruckert C."/>
            <person name="Blombach B."/>
        </authorList>
    </citation>
    <scope>NUCLEOTIDE SEQUENCE [LARGE SCALE GENOMIC DNA]</scope>
    <source>
        <strain evidence="2 3">DSM 1083</strain>
    </source>
</reference>
<keyword evidence="3" id="KW-1185">Reference proteome</keyword>
<accession>A0ABY8BV50</accession>
<feature type="compositionally biased region" description="Basic and acidic residues" evidence="1">
    <location>
        <begin position="58"/>
        <end position="72"/>
    </location>
</feature>
<feature type="region of interest" description="Disordered" evidence="1">
    <location>
        <begin position="32"/>
        <end position="133"/>
    </location>
</feature>
<dbReference type="Proteomes" id="UP001213907">
    <property type="component" value="Chromosome"/>
</dbReference>
<protein>
    <submittedName>
        <fullName evidence="2">Uncharacterized protein</fullName>
    </submittedName>
</protein>
<name>A0ABY8BV50_AFICR</name>